<sequence length="122" mass="12906">MSRAVPLSTSLLVGVCVFAWLAGPVLEARFGVEALLVVYAAVSAGTAATAYVLVRKIDVRLTSSSDSTSRRTSRAGSDQTASDGDDETSGTVTVSLDNLEDLDVEREVRQLKAERSEGPDED</sequence>
<feature type="transmembrane region" description="Helical" evidence="2">
    <location>
        <begin position="35"/>
        <end position="54"/>
    </location>
</feature>
<keyword evidence="2" id="KW-0472">Membrane</keyword>
<evidence type="ECO:0000313" key="4">
    <source>
        <dbReference type="Proteomes" id="UP000011514"/>
    </source>
</evidence>
<proteinExistence type="predicted"/>
<evidence type="ECO:0000256" key="1">
    <source>
        <dbReference type="SAM" id="MobiDB-lite"/>
    </source>
</evidence>
<dbReference type="RefSeq" id="WP_004046931.1">
    <property type="nucleotide sequence ID" value="NZ_AOJE01000012.1"/>
</dbReference>
<evidence type="ECO:0000313" key="3">
    <source>
        <dbReference type="EMBL" id="ELZ42342.1"/>
    </source>
</evidence>
<keyword evidence="4" id="KW-1185">Reference proteome</keyword>
<reference evidence="3 4" key="1">
    <citation type="journal article" date="2014" name="PLoS Genet.">
        <title>Phylogenetically driven sequencing of extremely halophilic archaea reveals strategies for static and dynamic osmo-response.</title>
        <authorList>
            <person name="Becker E.A."/>
            <person name="Seitzer P.M."/>
            <person name="Tritt A."/>
            <person name="Larsen D."/>
            <person name="Krusor M."/>
            <person name="Yao A.I."/>
            <person name="Wu D."/>
            <person name="Madern D."/>
            <person name="Eisen J.A."/>
            <person name="Darling A.E."/>
            <person name="Facciotti M.T."/>
        </authorList>
    </citation>
    <scope>NUCLEOTIDE SEQUENCE [LARGE SCALE GENOMIC DNA]</scope>
    <source>
        <strain evidence="3 4">DSM 1137</strain>
    </source>
</reference>
<keyword evidence="2" id="KW-1133">Transmembrane helix</keyword>
<keyword evidence="2" id="KW-0812">Transmembrane</keyword>
<protein>
    <submittedName>
        <fullName evidence="3">Uncharacterized protein</fullName>
    </submittedName>
</protein>
<feature type="region of interest" description="Disordered" evidence="1">
    <location>
        <begin position="62"/>
        <end position="96"/>
    </location>
</feature>
<dbReference type="Proteomes" id="UP000011514">
    <property type="component" value="Unassembled WGS sequence"/>
</dbReference>
<comment type="caution">
    <text evidence="3">The sequence shown here is derived from an EMBL/GenBank/DDBJ whole genome shotgun (WGS) entry which is preliminary data.</text>
</comment>
<dbReference type="AlphaFoldDB" id="M0E5Z9"/>
<name>M0E5Z9_9EURY</name>
<dbReference type="EMBL" id="AOJE01000012">
    <property type="protein sequence ID" value="ELZ42342.1"/>
    <property type="molecule type" value="Genomic_DNA"/>
</dbReference>
<accession>M0E5Z9</accession>
<dbReference type="PATRIC" id="fig|1227484.4.peg.999"/>
<organism evidence="3 4">
    <name type="scientific">Halorubrum saccharovorum DSM 1137</name>
    <dbReference type="NCBI Taxonomy" id="1227484"/>
    <lineage>
        <taxon>Archaea</taxon>
        <taxon>Methanobacteriati</taxon>
        <taxon>Methanobacteriota</taxon>
        <taxon>Stenosarchaea group</taxon>
        <taxon>Halobacteria</taxon>
        <taxon>Halobacteriales</taxon>
        <taxon>Haloferacaceae</taxon>
        <taxon>Halorubrum</taxon>
    </lineage>
</organism>
<evidence type="ECO:0000256" key="2">
    <source>
        <dbReference type="SAM" id="Phobius"/>
    </source>
</evidence>
<gene>
    <name evidence="3" type="ORF">C471_04865</name>
</gene>
<dbReference type="OrthoDB" id="331494at2157"/>